<dbReference type="PANTHER" id="PTHR23506:SF35">
    <property type="entry name" value="MAJOR FACILITATOR SUPERFAMILY (MFS) PROFILE DOMAIN-CONTAINING PROTEIN-RELATED"/>
    <property type="match status" value="1"/>
</dbReference>
<dbReference type="Proteomes" id="UP001610563">
    <property type="component" value="Unassembled WGS sequence"/>
</dbReference>
<dbReference type="EMBL" id="JBFTWV010000025">
    <property type="protein sequence ID" value="KAL2796593.1"/>
    <property type="molecule type" value="Genomic_DNA"/>
</dbReference>
<keyword evidence="10" id="KW-1185">Reference proteome</keyword>
<evidence type="ECO:0000256" key="1">
    <source>
        <dbReference type="ARBA" id="ARBA00004141"/>
    </source>
</evidence>
<protein>
    <submittedName>
        <fullName evidence="9">Major facilitator superfamily domain-containing protein</fullName>
    </submittedName>
</protein>
<feature type="transmembrane region" description="Helical" evidence="7">
    <location>
        <begin position="370"/>
        <end position="394"/>
    </location>
</feature>
<feature type="transmembrane region" description="Helical" evidence="7">
    <location>
        <begin position="269"/>
        <end position="286"/>
    </location>
</feature>
<feature type="compositionally biased region" description="Basic and acidic residues" evidence="6">
    <location>
        <begin position="212"/>
        <end position="226"/>
    </location>
</feature>
<dbReference type="SUPFAM" id="SSF103473">
    <property type="entry name" value="MFS general substrate transporter"/>
    <property type="match status" value="1"/>
</dbReference>
<keyword evidence="2" id="KW-0813">Transport</keyword>
<feature type="transmembrane region" description="Helical" evidence="7">
    <location>
        <begin position="87"/>
        <end position="107"/>
    </location>
</feature>
<feature type="transmembrane region" description="Helical" evidence="7">
    <location>
        <begin position="113"/>
        <end position="134"/>
    </location>
</feature>
<evidence type="ECO:0000256" key="6">
    <source>
        <dbReference type="SAM" id="MobiDB-lite"/>
    </source>
</evidence>
<evidence type="ECO:0000256" key="4">
    <source>
        <dbReference type="ARBA" id="ARBA00022989"/>
    </source>
</evidence>
<comment type="subcellular location">
    <subcellularLocation>
        <location evidence="1">Membrane</location>
        <topology evidence="1">Multi-pass membrane protein</topology>
    </subcellularLocation>
</comment>
<evidence type="ECO:0000313" key="9">
    <source>
        <dbReference type="EMBL" id="KAL2796593.1"/>
    </source>
</evidence>
<dbReference type="Gene3D" id="1.20.1250.20">
    <property type="entry name" value="MFS general substrate transporter like domains"/>
    <property type="match status" value="2"/>
</dbReference>
<proteinExistence type="predicted"/>
<keyword evidence="4 7" id="KW-1133">Transmembrane helix</keyword>
<evidence type="ECO:0000313" key="10">
    <source>
        <dbReference type="Proteomes" id="UP001610563"/>
    </source>
</evidence>
<sequence length="479" mass="52250">MTLTPGPRQPAGYSWQSSKLFIECFVDYFVFSFILPILPDILEGRLRANPSHTQIFTSIILSMNAIVSIAIAPLVGHLSDRTRRKNTLMQSAYLIHVVGTAVTAWATTAAGLIIGRLIQTIASSFLWIAGMAILGGTVEPNQLARVMAICMLFLTAGLLSGPVVAAALFNSVSYSLTWLSAFVVLIVGMTLQSLVLEPYNLPSKIEQNNPETGEHDHTPDIPRETDSLLPPVRETYRSRAGNPEEEQSCHSAPASSALLYKLMLQKRRVTTALTAETLLAILISSFEATIPLHIKQAFHWQSLQAGILFLLLQVPTIILIFPAGWLKDTYGMRLPVSAGFLLMAPSVWLLGAPGTKQFDEWVDVKTGQVIFTVALVMIGVCRTLVMGFGAVEVLRGAAELASEHPGIFGASTGHSRAFVLSNVTWKLGMFAGPLLSGFLTEEIGYYFMNLILAIASLFMGVLTYVALREHRFVYGFGAF</sequence>
<dbReference type="InterPro" id="IPR050930">
    <property type="entry name" value="MFS_Vesicular_Transporter"/>
</dbReference>
<feature type="region of interest" description="Disordered" evidence="6">
    <location>
        <begin position="205"/>
        <end position="228"/>
    </location>
</feature>
<dbReference type="InterPro" id="IPR020846">
    <property type="entry name" value="MFS_dom"/>
</dbReference>
<organism evidence="9 10">
    <name type="scientific">Aspergillus keveii</name>
    <dbReference type="NCBI Taxonomy" id="714993"/>
    <lineage>
        <taxon>Eukaryota</taxon>
        <taxon>Fungi</taxon>
        <taxon>Dikarya</taxon>
        <taxon>Ascomycota</taxon>
        <taxon>Pezizomycotina</taxon>
        <taxon>Eurotiomycetes</taxon>
        <taxon>Eurotiomycetidae</taxon>
        <taxon>Eurotiales</taxon>
        <taxon>Aspergillaceae</taxon>
        <taxon>Aspergillus</taxon>
        <taxon>Aspergillus subgen. Nidulantes</taxon>
    </lineage>
</organism>
<feature type="transmembrane region" description="Helical" evidence="7">
    <location>
        <begin position="306"/>
        <end position="326"/>
    </location>
</feature>
<feature type="transmembrane region" description="Helical" evidence="7">
    <location>
        <begin position="175"/>
        <end position="196"/>
    </location>
</feature>
<feature type="transmembrane region" description="Helical" evidence="7">
    <location>
        <begin position="54"/>
        <end position="75"/>
    </location>
</feature>
<dbReference type="Pfam" id="PF07690">
    <property type="entry name" value="MFS_1"/>
    <property type="match status" value="1"/>
</dbReference>
<keyword evidence="5 7" id="KW-0472">Membrane</keyword>
<name>A0ABR4GC35_9EURO</name>
<accession>A0ABR4GC35</accession>
<comment type="caution">
    <text evidence="9">The sequence shown here is derived from an EMBL/GenBank/DDBJ whole genome shotgun (WGS) entry which is preliminary data.</text>
</comment>
<keyword evidence="3 7" id="KW-0812">Transmembrane</keyword>
<gene>
    <name evidence="9" type="ORF">BJX66DRAFT_349595</name>
</gene>
<feature type="transmembrane region" description="Helical" evidence="7">
    <location>
        <begin position="333"/>
        <end position="350"/>
    </location>
</feature>
<dbReference type="PROSITE" id="PS50850">
    <property type="entry name" value="MFS"/>
    <property type="match status" value="1"/>
</dbReference>
<dbReference type="InterPro" id="IPR036259">
    <property type="entry name" value="MFS_trans_sf"/>
</dbReference>
<evidence type="ECO:0000256" key="2">
    <source>
        <dbReference type="ARBA" id="ARBA00022448"/>
    </source>
</evidence>
<dbReference type="PANTHER" id="PTHR23506">
    <property type="entry name" value="GH10249P"/>
    <property type="match status" value="1"/>
</dbReference>
<evidence type="ECO:0000256" key="5">
    <source>
        <dbReference type="ARBA" id="ARBA00023136"/>
    </source>
</evidence>
<evidence type="ECO:0000256" key="7">
    <source>
        <dbReference type="SAM" id="Phobius"/>
    </source>
</evidence>
<dbReference type="InterPro" id="IPR011701">
    <property type="entry name" value="MFS"/>
</dbReference>
<feature type="domain" description="Major facilitator superfamily (MFS) profile" evidence="8">
    <location>
        <begin position="20"/>
        <end position="471"/>
    </location>
</feature>
<feature type="transmembrane region" description="Helical" evidence="7">
    <location>
        <begin position="445"/>
        <end position="467"/>
    </location>
</feature>
<evidence type="ECO:0000259" key="8">
    <source>
        <dbReference type="PROSITE" id="PS50850"/>
    </source>
</evidence>
<reference evidence="9 10" key="1">
    <citation type="submission" date="2024-07" db="EMBL/GenBank/DDBJ databases">
        <title>Section-level genome sequencing and comparative genomics of Aspergillus sections Usti and Cavernicolus.</title>
        <authorList>
            <consortium name="Lawrence Berkeley National Laboratory"/>
            <person name="Nybo J.L."/>
            <person name="Vesth T.C."/>
            <person name="Theobald S."/>
            <person name="Frisvad J.C."/>
            <person name="Larsen T.O."/>
            <person name="Kjaerboelling I."/>
            <person name="Rothschild-Mancinelli K."/>
            <person name="Lyhne E.K."/>
            <person name="Kogle M.E."/>
            <person name="Barry K."/>
            <person name="Clum A."/>
            <person name="Na H."/>
            <person name="Ledsgaard L."/>
            <person name="Lin J."/>
            <person name="Lipzen A."/>
            <person name="Kuo A."/>
            <person name="Riley R."/>
            <person name="Mondo S."/>
            <person name="Labutti K."/>
            <person name="Haridas S."/>
            <person name="Pangalinan J."/>
            <person name="Salamov A.A."/>
            <person name="Simmons B.A."/>
            <person name="Magnuson J.K."/>
            <person name="Chen J."/>
            <person name="Drula E."/>
            <person name="Henrissat B."/>
            <person name="Wiebenga A."/>
            <person name="Lubbers R.J."/>
            <person name="Gomes A.C."/>
            <person name="Makela M.R."/>
            <person name="Stajich J."/>
            <person name="Grigoriev I.V."/>
            <person name="Mortensen U.H."/>
            <person name="De Vries R.P."/>
            <person name="Baker S.E."/>
            <person name="Andersen M.R."/>
        </authorList>
    </citation>
    <scope>NUCLEOTIDE SEQUENCE [LARGE SCALE GENOMIC DNA]</scope>
    <source>
        <strain evidence="9 10">CBS 209.92</strain>
    </source>
</reference>
<feature type="transmembrane region" description="Helical" evidence="7">
    <location>
        <begin position="146"/>
        <end position="169"/>
    </location>
</feature>
<evidence type="ECO:0000256" key="3">
    <source>
        <dbReference type="ARBA" id="ARBA00022692"/>
    </source>
</evidence>
<feature type="transmembrane region" description="Helical" evidence="7">
    <location>
        <begin position="20"/>
        <end position="42"/>
    </location>
</feature>